<gene>
    <name evidence="2" type="ORF">K402DRAFT_394031</name>
</gene>
<dbReference type="PANTHER" id="PTHR43245:SF11">
    <property type="entry name" value="LD23561P"/>
    <property type="match status" value="1"/>
</dbReference>
<proteinExistence type="predicted"/>
<dbReference type="Gene3D" id="3.40.50.720">
    <property type="entry name" value="NAD(P)-binding Rossmann-like Domain"/>
    <property type="match status" value="1"/>
</dbReference>
<feature type="domain" description="NAD-dependent epimerase/dehydratase" evidence="1">
    <location>
        <begin position="12"/>
        <end position="246"/>
    </location>
</feature>
<dbReference type="InterPro" id="IPR001509">
    <property type="entry name" value="Epimerase_deHydtase"/>
</dbReference>
<dbReference type="InterPro" id="IPR036291">
    <property type="entry name" value="NAD(P)-bd_dom_sf"/>
</dbReference>
<evidence type="ECO:0000313" key="2">
    <source>
        <dbReference type="EMBL" id="KAF1986182.1"/>
    </source>
</evidence>
<keyword evidence="3" id="KW-1185">Reference proteome</keyword>
<dbReference type="OrthoDB" id="16464at2759"/>
<dbReference type="PANTHER" id="PTHR43245">
    <property type="entry name" value="BIFUNCTIONAL POLYMYXIN RESISTANCE PROTEIN ARNA"/>
    <property type="match status" value="1"/>
</dbReference>
<sequence>MGEDAAGNRPAVLIIGGLGYVGRFLALHIHQNNLASEVRLVDKQLPELAWLAPEFAEACSRDKFIQADASKEQNLARIFDRKSGKEFDYVFNCGGETRYSQEDEVYKARSHALSMALGREAAKRRIKCFIEASTGMVYKPDSSPRKETAKLKPWLKLAKWSLQSEEELSKVDGLNLMVLRLAHVYGPYTSKYLATALCMARVYQYLGKEMKWLWDKDLRTNTVHVEDVARAMWDGATWYVKSAKPKRVPVFNIVDRGNTSQGTIASLMHESFNIPTSFMGSIISAFAKLNLDSVVDDVNDETLDPWAELQQDAGISQVTPLNPYMEKDLLKDNDLSMDGGAFEEKVGFSYRHPKLTRAEIEDILASYRRMNWWP</sequence>
<dbReference type="SUPFAM" id="SSF51735">
    <property type="entry name" value="NAD(P)-binding Rossmann-fold domains"/>
    <property type="match status" value="1"/>
</dbReference>
<accession>A0A6G1GZE8</accession>
<dbReference type="Pfam" id="PF01370">
    <property type="entry name" value="Epimerase"/>
    <property type="match status" value="1"/>
</dbReference>
<name>A0A6G1GZE8_9PEZI</name>
<evidence type="ECO:0000313" key="3">
    <source>
        <dbReference type="Proteomes" id="UP000800041"/>
    </source>
</evidence>
<dbReference type="EMBL" id="ML977158">
    <property type="protein sequence ID" value="KAF1986182.1"/>
    <property type="molecule type" value="Genomic_DNA"/>
</dbReference>
<dbReference type="InterPro" id="IPR050177">
    <property type="entry name" value="Lipid_A_modif_metabolic_enz"/>
</dbReference>
<evidence type="ECO:0000259" key="1">
    <source>
        <dbReference type="Pfam" id="PF01370"/>
    </source>
</evidence>
<organism evidence="2 3">
    <name type="scientific">Aulographum hederae CBS 113979</name>
    <dbReference type="NCBI Taxonomy" id="1176131"/>
    <lineage>
        <taxon>Eukaryota</taxon>
        <taxon>Fungi</taxon>
        <taxon>Dikarya</taxon>
        <taxon>Ascomycota</taxon>
        <taxon>Pezizomycotina</taxon>
        <taxon>Dothideomycetes</taxon>
        <taxon>Pleosporomycetidae</taxon>
        <taxon>Aulographales</taxon>
        <taxon>Aulographaceae</taxon>
    </lineage>
</organism>
<protein>
    <submittedName>
        <fullName evidence="2">NAD dependent epimerase/dehydratase family protein</fullName>
    </submittedName>
</protein>
<dbReference type="AlphaFoldDB" id="A0A6G1GZE8"/>
<dbReference type="Proteomes" id="UP000800041">
    <property type="component" value="Unassembled WGS sequence"/>
</dbReference>
<reference evidence="2" key="1">
    <citation type="journal article" date="2020" name="Stud. Mycol.">
        <title>101 Dothideomycetes genomes: a test case for predicting lifestyles and emergence of pathogens.</title>
        <authorList>
            <person name="Haridas S."/>
            <person name="Albert R."/>
            <person name="Binder M."/>
            <person name="Bloem J."/>
            <person name="Labutti K."/>
            <person name="Salamov A."/>
            <person name="Andreopoulos B."/>
            <person name="Baker S."/>
            <person name="Barry K."/>
            <person name="Bills G."/>
            <person name="Bluhm B."/>
            <person name="Cannon C."/>
            <person name="Castanera R."/>
            <person name="Culley D."/>
            <person name="Daum C."/>
            <person name="Ezra D."/>
            <person name="Gonzalez J."/>
            <person name="Henrissat B."/>
            <person name="Kuo A."/>
            <person name="Liang C."/>
            <person name="Lipzen A."/>
            <person name="Lutzoni F."/>
            <person name="Magnuson J."/>
            <person name="Mondo S."/>
            <person name="Nolan M."/>
            <person name="Ohm R."/>
            <person name="Pangilinan J."/>
            <person name="Park H.-J."/>
            <person name="Ramirez L."/>
            <person name="Alfaro M."/>
            <person name="Sun H."/>
            <person name="Tritt A."/>
            <person name="Yoshinaga Y."/>
            <person name="Zwiers L.-H."/>
            <person name="Turgeon B."/>
            <person name="Goodwin S."/>
            <person name="Spatafora J."/>
            <person name="Crous P."/>
            <person name="Grigoriev I."/>
        </authorList>
    </citation>
    <scope>NUCLEOTIDE SEQUENCE</scope>
    <source>
        <strain evidence="2">CBS 113979</strain>
    </source>
</reference>